<keyword evidence="2" id="KW-1185">Reference proteome</keyword>
<organism evidence="1 2">
    <name type="scientific">Hymenobacter bucti</name>
    <dbReference type="NCBI Taxonomy" id="1844114"/>
    <lineage>
        <taxon>Bacteria</taxon>
        <taxon>Pseudomonadati</taxon>
        <taxon>Bacteroidota</taxon>
        <taxon>Cytophagia</taxon>
        <taxon>Cytophagales</taxon>
        <taxon>Hymenobacteraceae</taxon>
        <taxon>Hymenobacter</taxon>
    </lineage>
</organism>
<reference evidence="2" key="1">
    <citation type="journal article" date="2019" name="Int. J. Syst. Evol. Microbiol.">
        <title>The Global Catalogue of Microorganisms (GCM) 10K type strain sequencing project: providing services to taxonomists for standard genome sequencing and annotation.</title>
        <authorList>
            <consortium name="The Broad Institute Genomics Platform"/>
            <consortium name="The Broad Institute Genome Sequencing Center for Infectious Disease"/>
            <person name="Wu L."/>
            <person name="Ma J."/>
        </authorList>
    </citation>
    <scope>NUCLEOTIDE SEQUENCE [LARGE SCALE GENOMIC DNA]</scope>
    <source>
        <strain evidence="2">CGMCC 1.15795</strain>
    </source>
</reference>
<dbReference type="NCBIfam" id="TIGR02243">
    <property type="entry name" value="putative baseplate assembly protein"/>
    <property type="match status" value="1"/>
</dbReference>
<proteinExistence type="predicted"/>
<dbReference type="InterPro" id="IPR011749">
    <property type="entry name" value="CHP02243"/>
</dbReference>
<dbReference type="EMBL" id="JBHUFD010000019">
    <property type="protein sequence ID" value="MFD1875729.1"/>
    <property type="molecule type" value="Genomic_DNA"/>
</dbReference>
<dbReference type="RefSeq" id="WP_382318710.1">
    <property type="nucleotide sequence ID" value="NZ_JBHUFD010000019.1"/>
</dbReference>
<evidence type="ECO:0000313" key="1">
    <source>
        <dbReference type="EMBL" id="MFD1875729.1"/>
    </source>
</evidence>
<accession>A0ABW4R1I4</accession>
<dbReference type="Proteomes" id="UP001597197">
    <property type="component" value="Unassembled WGS sequence"/>
</dbReference>
<name>A0ABW4R1I4_9BACT</name>
<comment type="caution">
    <text evidence="1">The sequence shown here is derived from an EMBL/GenBank/DDBJ whole genome shotgun (WGS) entry which is preliminary data.</text>
</comment>
<evidence type="ECO:0000313" key="2">
    <source>
        <dbReference type="Proteomes" id="UP001597197"/>
    </source>
</evidence>
<gene>
    <name evidence="1" type="ORF">ACFSDX_25085</name>
</gene>
<sequence>MFYACCDESRRNLIKGNPAVNGIDFLEVVDKPSDPNEQRQTTLAVHLINDFQPVDLAALTVVIEGGERIRNIRVTGVSVLAGLPGFPPSSPPGSPPAPPQSRVLLVTVSEAGDFSPYTLRLVQDLQAKQSPPGFDPVLFDPILSAVAFSFKVSCPSDFDCQPVPCIPAKPTEALQVNYLAKDYASFRQLMLDRLALLVPDYQERNVADLGITLLELLAYVADYLSYQQDATATEAYLNTARKRTSVRRHARLVDYFMHDGCNARVWVQVQLAPGAGKVLLQKENQGRKTQFLTRVRDATSPIIFIESAAYEKALAAGPQVFELMQDETLFSEHTEMPFYTWGDTDCCLPAGATSATLAGHFPQLAPGQVLILAENRGPQTGLAGDADPTHRQAVRLTDVSWSTDPLGMQRTPPGPLPAGIVPVVTNIRWHPADALSIVLCLSARHGTQFYDHVSMAWGNIVLADHGLTVQEQQTSALTPDTVPPSTRHRPRIVAGHCQASPEVPIPARFRPQLAVGSLTQAAPYDPQNPPPAATGAMTWSMREPLPVVSLREQKADGLPDQVIFWKPQRDFINSQPTAPDFVVEVETDGVAYLRFGDDVLGSRPAAATVFRATYRVGNGLSGNIGAETLAYLATNDSAITLHPTSIIGIRNPLPARGGVAPETMEEARQKAPSAFRRQERAVTPADYEEISQRIDATIQRTACTFRWTGSWRTAFLTVDRAGGQAVDVPFEQQTRTKLERYRMAGYDLEVEGPQYVSLEMVMEVCVDRNYFASEVKAALLRVFTRAYQPSGQPGLFHPDQFTFGQLVYLSPFYAAAQATPGVLSVQITTFRRQGSFDAGTLTSGKIPLGRLEIARLDNDPNFPDHGVFNLLMKGGR</sequence>
<protein>
    <submittedName>
        <fullName evidence="1">Baseplate assembly protein</fullName>
    </submittedName>
</protein>